<evidence type="ECO:0000313" key="1">
    <source>
        <dbReference type="EMBL" id="WBL35641.1"/>
    </source>
</evidence>
<dbReference type="Proteomes" id="UP001212803">
    <property type="component" value="Chromosome"/>
</dbReference>
<protein>
    <recommendedName>
        <fullName evidence="3">Phasin family protein</fullName>
    </recommendedName>
</protein>
<reference evidence="1 2" key="1">
    <citation type="journal article" date="2023" name="ISME J.">
        <title>Thermophilic Dehalococcoidia with unusual traits shed light on an unexpected past.</title>
        <authorList>
            <person name="Palmer M."/>
            <person name="Covington J.K."/>
            <person name="Zhou E.M."/>
            <person name="Thomas S.C."/>
            <person name="Habib N."/>
            <person name="Seymour C.O."/>
            <person name="Lai D."/>
            <person name="Johnston J."/>
            <person name="Hashimi A."/>
            <person name="Jiao J.Y."/>
            <person name="Muok A.R."/>
            <person name="Liu L."/>
            <person name="Xian W.D."/>
            <person name="Zhi X.Y."/>
            <person name="Li M.M."/>
            <person name="Silva L.P."/>
            <person name="Bowen B.P."/>
            <person name="Louie K."/>
            <person name="Briegel A."/>
            <person name="Pett-Ridge J."/>
            <person name="Weber P.K."/>
            <person name="Tocheva E.I."/>
            <person name="Woyke T."/>
            <person name="Northen T.R."/>
            <person name="Mayali X."/>
            <person name="Li W.J."/>
            <person name="Hedlund B.P."/>
        </authorList>
    </citation>
    <scope>NUCLEOTIDE SEQUENCE [LARGE SCALE GENOMIC DNA]</scope>
    <source>
        <strain evidence="1 2">YIM 72310</strain>
    </source>
</reference>
<dbReference type="RefSeq" id="WP_270056166.1">
    <property type="nucleotide sequence ID" value="NZ_CP115149.1"/>
</dbReference>
<accession>A0ABY7M534</accession>
<organism evidence="1 2">
    <name type="scientific">Tepidiforma flava</name>
    <dbReference type="NCBI Taxonomy" id="3004094"/>
    <lineage>
        <taxon>Bacteria</taxon>
        <taxon>Bacillati</taxon>
        <taxon>Chloroflexota</taxon>
        <taxon>Tepidiformia</taxon>
        <taxon>Tepidiformales</taxon>
        <taxon>Tepidiformaceae</taxon>
        <taxon>Tepidiforma</taxon>
    </lineage>
</organism>
<dbReference type="EMBL" id="CP115149">
    <property type="protein sequence ID" value="WBL35641.1"/>
    <property type="molecule type" value="Genomic_DNA"/>
</dbReference>
<proteinExistence type="predicted"/>
<evidence type="ECO:0000313" key="2">
    <source>
        <dbReference type="Proteomes" id="UP001212803"/>
    </source>
</evidence>
<sequence length="95" mass="10404">MPRARSPFLAPSDAALEFGRQYALVLQRWAELFAAASALVEANVRLGELAADAAGEFEAWLQRAREAPFAWASPEAFQRFMEAFAAPPGKRPPQA</sequence>
<evidence type="ECO:0008006" key="3">
    <source>
        <dbReference type="Google" id="ProtNLM"/>
    </source>
</evidence>
<name>A0ABY7M534_9CHLR</name>
<keyword evidence="2" id="KW-1185">Reference proteome</keyword>
<gene>
    <name evidence="1" type="ORF">O0235_12785</name>
</gene>